<evidence type="ECO:0000256" key="1">
    <source>
        <dbReference type="ARBA" id="ARBA00022729"/>
    </source>
</evidence>
<reference evidence="5 6" key="2">
    <citation type="submission" date="2016-08" db="EMBL/GenBank/DDBJ databases">
        <title>Pervasive Adenine N6-methylation of Active Genes in Fungi.</title>
        <authorList>
            <consortium name="DOE Joint Genome Institute"/>
            <person name="Mondo S.J."/>
            <person name="Dannebaum R.O."/>
            <person name="Kuo R.C."/>
            <person name="Labutti K."/>
            <person name="Haridas S."/>
            <person name="Kuo A."/>
            <person name="Salamov A."/>
            <person name="Ahrendt S.R."/>
            <person name="Lipzen A."/>
            <person name="Sullivan W."/>
            <person name="Andreopoulos W.B."/>
            <person name="Clum A."/>
            <person name="Lindquist E."/>
            <person name="Daum C."/>
            <person name="Ramamoorthy G.K."/>
            <person name="Gryganskyi A."/>
            <person name="Culley D."/>
            <person name="Magnuson J.K."/>
            <person name="James T.Y."/>
            <person name="O'Malley M.A."/>
            <person name="Stajich J.E."/>
            <person name="Spatafora J.W."/>
            <person name="Visel A."/>
            <person name="Grigoriev I.V."/>
        </authorList>
    </citation>
    <scope>NUCLEOTIDE SEQUENCE [LARGE SCALE GENOMIC DNA]</scope>
    <source>
        <strain evidence="5 6">S4</strain>
    </source>
</reference>
<dbReference type="Gene3D" id="3.90.1220.10">
    <property type="entry name" value="Cellulose docking domain, dockering"/>
    <property type="match status" value="2"/>
</dbReference>
<feature type="non-terminal residue" evidence="5">
    <location>
        <position position="1"/>
    </location>
</feature>
<keyword evidence="2" id="KW-0677">Repeat</keyword>
<keyword evidence="6" id="KW-1185">Reference proteome</keyword>
<evidence type="ECO:0000259" key="4">
    <source>
        <dbReference type="PROSITE" id="PS51763"/>
    </source>
</evidence>
<comment type="caution">
    <text evidence="5">The sequence shown here is derived from an EMBL/GenBank/DDBJ whole genome shotgun (WGS) entry which is preliminary data.</text>
</comment>
<evidence type="ECO:0000313" key="5">
    <source>
        <dbReference type="EMBL" id="ORX79363.1"/>
    </source>
</evidence>
<sequence length="67" mass="7758">YKCCSNKNIYIIHWNETGLWGEENGNECLIEYDFCSKGTSFPSQPPSDKIYSKDETGLWGVENNNWC</sequence>
<evidence type="ECO:0000256" key="3">
    <source>
        <dbReference type="ARBA" id="ARBA00022801"/>
    </source>
</evidence>
<dbReference type="Pfam" id="PF02013">
    <property type="entry name" value="CBM_10"/>
    <property type="match status" value="1"/>
</dbReference>
<dbReference type="InterPro" id="IPR009034">
    <property type="entry name" value="Dockerin_dom_fun_sf"/>
</dbReference>
<feature type="non-terminal residue" evidence="5">
    <location>
        <position position="67"/>
    </location>
</feature>
<accession>A0A1Y1X0R8</accession>
<dbReference type="OrthoDB" id="6417226at2759"/>
<gene>
    <name evidence="5" type="ORF">BCR32DRAFT_190670</name>
</gene>
<dbReference type="AlphaFoldDB" id="A0A1Y1X0R8"/>
<evidence type="ECO:0000256" key="2">
    <source>
        <dbReference type="ARBA" id="ARBA00022737"/>
    </source>
</evidence>
<dbReference type="Proteomes" id="UP000193944">
    <property type="component" value="Unassembled WGS sequence"/>
</dbReference>
<dbReference type="PROSITE" id="PS51763">
    <property type="entry name" value="CBM10"/>
    <property type="match status" value="1"/>
</dbReference>
<name>A0A1Y1X0R8_9FUNG</name>
<dbReference type="GO" id="GO:0016787">
    <property type="term" value="F:hydrolase activity"/>
    <property type="evidence" value="ECO:0007669"/>
    <property type="project" value="UniProtKB-KW"/>
</dbReference>
<dbReference type="SUPFAM" id="SSF64571">
    <property type="entry name" value="Cellulose docking domain, dockering"/>
    <property type="match status" value="2"/>
</dbReference>
<proteinExistence type="predicted"/>
<organism evidence="5 6">
    <name type="scientific">Anaeromyces robustus</name>
    <dbReference type="NCBI Taxonomy" id="1754192"/>
    <lineage>
        <taxon>Eukaryota</taxon>
        <taxon>Fungi</taxon>
        <taxon>Fungi incertae sedis</taxon>
        <taxon>Chytridiomycota</taxon>
        <taxon>Chytridiomycota incertae sedis</taxon>
        <taxon>Neocallimastigomycetes</taxon>
        <taxon>Neocallimastigales</taxon>
        <taxon>Neocallimastigaceae</taxon>
        <taxon>Anaeromyces</taxon>
    </lineage>
</organism>
<feature type="domain" description="CBM10" evidence="4">
    <location>
        <begin position="22"/>
        <end position="67"/>
    </location>
</feature>
<evidence type="ECO:0000313" key="6">
    <source>
        <dbReference type="Proteomes" id="UP000193944"/>
    </source>
</evidence>
<keyword evidence="3" id="KW-0378">Hydrolase</keyword>
<keyword evidence="1" id="KW-0732">Signal</keyword>
<reference evidence="5 6" key="1">
    <citation type="submission" date="2016-08" db="EMBL/GenBank/DDBJ databases">
        <title>A Parts List for Fungal Cellulosomes Revealed by Comparative Genomics.</title>
        <authorList>
            <consortium name="DOE Joint Genome Institute"/>
            <person name="Haitjema C.H."/>
            <person name="Gilmore S.P."/>
            <person name="Henske J.K."/>
            <person name="Solomon K.V."/>
            <person name="De Groot R."/>
            <person name="Kuo A."/>
            <person name="Mondo S.J."/>
            <person name="Salamov A.A."/>
            <person name="Labutti K."/>
            <person name="Zhao Z."/>
            <person name="Chiniquy J."/>
            <person name="Barry K."/>
            <person name="Brewer H.M."/>
            <person name="Purvine S.O."/>
            <person name="Wright A.T."/>
            <person name="Boxma B."/>
            <person name="Van Alen T."/>
            <person name="Hackstein J.H."/>
            <person name="Baker S.E."/>
            <person name="Grigoriev I.V."/>
            <person name="O'Malley M.A."/>
        </authorList>
    </citation>
    <scope>NUCLEOTIDE SEQUENCE [LARGE SCALE GENOMIC DNA]</scope>
    <source>
        <strain evidence="5 6">S4</strain>
    </source>
</reference>
<dbReference type="EMBL" id="MCFG01000178">
    <property type="protein sequence ID" value="ORX79363.1"/>
    <property type="molecule type" value="Genomic_DNA"/>
</dbReference>
<dbReference type="InterPro" id="IPR002883">
    <property type="entry name" value="CBM10/Dockerin_dom"/>
</dbReference>
<protein>
    <recommendedName>
        <fullName evidence="4">CBM10 domain-containing protein</fullName>
    </recommendedName>
</protein>